<dbReference type="InterPro" id="IPR038905">
    <property type="entry name" value="ARMC2"/>
</dbReference>
<dbReference type="SUPFAM" id="SSF48371">
    <property type="entry name" value="ARM repeat"/>
    <property type="match status" value="1"/>
</dbReference>
<dbReference type="AlphaFoldDB" id="A0A820H1E4"/>
<organism evidence="1 2">
    <name type="scientific">Adineta steineri</name>
    <dbReference type="NCBI Taxonomy" id="433720"/>
    <lineage>
        <taxon>Eukaryota</taxon>
        <taxon>Metazoa</taxon>
        <taxon>Spiralia</taxon>
        <taxon>Gnathifera</taxon>
        <taxon>Rotifera</taxon>
        <taxon>Eurotatoria</taxon>
        <taxon>Bdelloidea</taxon>
        <taxon>Adinetida</taxon>
        <taxon>Adinetidae</taxon>
        <taxon>Adineta</taxon>
    </lineage>
</organism>
<sequence>MDCVVEAFRVLGNLSRAKRIRDILMKCKVDRLAIHHCRSENIELLYAVIGVLINLTVDEDKRECLKNSDGIDSLITIYEYSIQTDWQLASLACKALWNYCDNNYEKTDNQSLWFTKEQLNILFTLFDESL</sequence>
<accession>A0A820H1E4</accession>
<dbReference type="PANTHER" id="PTHR21356:SF1">
    <property type="entry name" value="ARMADILLO REPEAT-CONTAINING PROTEIN 2"/>
    <property type="match status" value="1"/>
</dbReference>
<evidence type="ECO:0000313" key="2">
    <source>
        <dbReference type="Proteomes" id="UP000663844"/>
    </source>
</evidence>
<dbReference type="PANTHER" id="PTHR21356">
    <property type="entry name" value="ARMADILLO REPEAT CONTAINING 2"/>
    <property type="match status" value="1"/>
</dbReference>
<comment type="caution">
    <text evidence="1">The sequence shown here is derived from an EMBL/GenBank/DDBJ whole genome shotgun (WGS) entry which is preliminary data.</text>
</comment>
<proteinExistence type="predicted"/>
<dbReference type="InterPro" id="IPR011989">
    <property type="entry name" value="ARM-like"/>
</dbReference>
<dbReference type="Gene3D" id="1.25.10.10">
    <property type="entry name" value="Leucine-rich Repeat Variant"/>
    <property type="match status" value="1"/>
</dbReference>
<protein>
    <submittedName>
        <fullName evidence="1">Uncharacterized protein</fullName>
    </submittedName>
</protein>
<gene>
    <name evidence="1" type="ORF">OXD698_LOCUS45465</name>
</gene>
<dbReference type="Proteomes" id="UP000663844">
    <property type="component" value="Unassembled WGS sequence"/>
</dbReference>
<feature type="non-terminal residue" evidence="1">
    <location>
        <position position="1"/>
    </location>
</feature>
<dbReference type="GO" id="GO:0044782">
    <property type="term" value="P:cilium organization"/>
    <property type="evidence" value="ECO:0007669"/>
    <property type="project" value="TreeGrafter"/>
</dbReference>
<dbReference type="InterPro" id="IPR016024">
    <property type="entry name" value="ARM-type_fold"/>
</dbReference>
<evidence type="ECO:0000313" key="1">
    <source>
        <dbReference type="EMBL" id="CAF4288583.1"/>
    </source>
</evidence>
<reference evidence="1" key="1">
    <citation type="submission" date="2021-02" db="EMBL/GenBank/DDBJ databases">
        <authorList>
            <person name="Nowell W R."/>
        </authorList>
    </citation>
    <scope>NUCLEOTIDE SEQUENCE</scope>
</reference>
<dbReference type="EMBL" id="CAJOAZ010015092">
    <property type="protein sequence ID" value="CAF4288583.1"/>
    <property type="molecule type" value="Genomic_DNA"/>
</dbReference>
<name>A0A820H1E4_9BILA</name>